<feature type="domain" description="Porin" evidence="12">
    <location>
        <begin position="7"/>
        <end position="350"/>
    </location>
</feature>
<dbReference type="PANTHER" id="PTHR34501">
    <property type="entry name" value="PROTEIN YDDL-RELATED"/>
    <property type="match status" value="1"/>
</dbReference>
<name>A0AAU7F766_9NEIS</name>
<evidence type="ECO:0000256" key="4">
    <source>
        <dbReference type="ARBA" id="ARBA00022452"/>
    </source>
</evidence>
<dbReference type="AlphaFoldDB" id="A0AAU7F766"/>
<keyword evidence="7" id="KW-0406">Ion transport</keyword>
<dbReference type="GO" id="GO:0034220">
    <property type="term" value="P:monoatomic ion transmembrane transport"/>
    <property type="evidence" value="ECO:0007669"/>
    <property type="project" value="InterPro"/>
</dbReference>
<dbReference type="SUPFAM" id="SSF56935">
    <property type="entry name" value="Porins"/>
    <property type="match status" value="1"/>
</dbReference>
<dbReference type="PRINTS" id="PR00182">
    <property type="entry name" value="ECOLNEIPORIN"/>
</dbReference>
<evidence type="ECO:0000256" key="11">
    <source>
        <dbReference type="SAM" id="SignalP"/>
    </source>
</evidence>
<dbReference type="GO" id="GO:0015288">
    <property type="term" value="F:porin activity"/>
    <property type="evidence" value="ECO:0007669"/>
    <property type="project" value="UniProtKB-KW"/>
</dbReference>
<keyword evidence="5" id="KW-0812">Transmembrane</keyword>
<proteinExistence type="predicted"/>
<dbReference type="InterPro" id="IPR050298">
    <property type="entry name" value="Gram-neg_bact_OMP"/>
</dbReference>
<comment type="subcellular location">
    <subcellularLocation>
        <location evidence="1">Cell outer membrane</location>
        <topology evidence="1">Multi-pass membrane protein</topology>
    </subcellularLocation>
</comment>
<organism evidence="13">
    <name type="scientific">Chitinibacter mangrovi</name>
    <dbReference type="NCBI Taxonomy" id="3153927"/>
    <lineage>
        <taxon>Bacteria</taxon>
        <taxon>Pseudomonadati</taxon>
        <taxon>Pseudomonadota</taxon>
        <taxon>Betaproteobacteria</taxon>
        <taxon>Neisseriales</taxon>
        <taxon>Chitinibacteraceae</taxon>
        <taxon>Chitinibacter</taxon>
    </lineage>
</organism>
<dbReference type="EMBL" id="CP157355">
    <property type="protein sequence ID" value="XBL99721.1"/>
    <property type="molecule type" value="Genomic_DNA"/>
</dbReference>
<evidence type="ECO:0000256" key="9">
    <source>
        <dbReference type="ARBA" id="ARBA00023136"/>
    </source>
</evidence>
<evidence type="ECO:0000313" key="13">
    <source>
        <dbReference type="EMBL" id="XBL99721.1"/>
    </source>
</evidence>
<keyword evidence="8" id="KW-0626">Porin</keyword>
<evidence type="ECO:0000256" key="6">
    <source>
        <dbReference type="ARBA" id="ARBA00022729"/>
    </source>
</evidence>
<feature type="chain" id="PRO_5043941295" evidence="11">
    <location>
        <begin position="21"/>
        <end position="379"/>
    </location>
</feature>
<gene>
    <name evidence="13" type="ORF">ABHF33_11680</name>
</gene>
<dbReference type="Gene3D" id="2.40.160.10">
    <property type="entry name" value="Porin"/>
    <property type="match status" value="1"/>
</dbReference>
<comment type="subunit">
    <text evidence="2">Homotrimer.</text>
</comment>
<feature type="signal peptide" evidence="11">
    <location>
        <begin position="1"/>
        <end position="20"/>
    </location>
</feature>
<dbReference type="Pfam" id="PF13609">
    <property type="entry name" value="Porin_4"/>
    <property type="match status" value="1"/>
</dbReference>
<evidence type="ECO:0000256" key="8">
    <source>
        <dbReference type="ARBA" id="ARBA00023114"/>
    </source>
</evidence>
<evidence type="ECO:0000256" key="10">
    <source>
        <dbReference type="ARBA" id="ARBA00023237"/>
    </source>
</evidence>
<evidence type="ECO:0000256" key="3">
    <source>
        <dbReference type="ARBA" id="ARBA00022448"/>
    </source>
</evidence>
<evidence type="ECO:0000256" key="2">
    <source>
        <dbReference type="ARBA" id="ARBA00011233"/>
    </source>
</evidence>
<evidence type="ECO:0000256" key="7">
    <source>
        <dbReference type="ARBA" id="ARBA00023065"/>
    </source>
</evidence>
<dbReference type="PANTHER" id="PTHR34501:SF9">
    <property type="entry name" value="MAJOR OUTER MEMBRANE PROTEIN P.IA"/>
    <property type="match status" value="1"/>
</dbReference>
<dbReference type="GO" id="GO:0009279">
    <property type="term" value="C:cell outer membrane"/>
    <property type="evidence" value="ECO:0007669"/>
    <property type="project" value="UniProtKB-SubCell"/>
</dbReference>
<keyword evidence="9" id="KW-0472">Membrane</keyword>
<evidence type="ECO:0000256" key="5">
    <source>
        <dbReference type="ARBA" id="ARBA00022692"/>
    </source>
</evidence>
<dbReference type="CDD" id="cd00342">
    <property type="entry name" value="gram_neg_porins"/>
    <property type="match status" value="1"/>
</dbReference>
<keyword evidence="10" id="KW-0998">Cell outer membrane</keyword>
<dbReference type="RefSeq" id="WP_348944126.1">
    <property type="nucleotide sequence ID" value="NZ_CP157355.1"/>
</dbReference>
<sequence length="379" mass="40000">MNKLIAAAVAAAFVAPAVMADVDLGPVKIYGSLRTAVEVASVSPLKGTALTDITDDQTRLADQGSRFGVKGDWKISDDLKAIGQVESRFYVGNSGENKSTTATFGTRNTFIGLDSAKAGKFLAGRYDNAYKNLKKAAYGVFDDNLNDTTDLTGKDSIIGRMGGRDGDIVHYETPKLGGFNAQLSYNFGKVGEVQAPQLSLMAAYSSQFFDVGVGYAQLSDASYDLTGVKLSSKSDKTGSQGNESSDAFTVGATAKFSGVKVSAVWEKMNSEYTIAPAAKVDQEQNTYGFGVAYGMGDWNFHANYAIADEAEQNGKVVADSGAKQFGLGASYKLHKQVRVIATYTKIDNDAKANSTTGSGFALSKGSDASIIAIGLRGDF</sequence>
<protein>
    <submittedName>
        <fullName evidence="13">Porin</fullName>
    </submittedName>
</protein>
<dbReference type="KEGG" id="cmav:ABHF33_11680"/>
<accession>A0AAU7F766</accession>
<evidence type="ECO:0000256" key="1">
    <source>
        <dbReference type="ARBA" id="ARBA00004571"/>
    </source>
</evidence>
<keyword evidence="4" id="KW-1134">Transmembrane beta strand</keyword>
<dbReference type="InterPro" id="IPR023614">
    <property type="entry name" value="Porin_dom_sf"/>
</dbReference>
<reference evidence="13" key="1">
    <citation type="submission" date="2024-05" db="EMBL/GenBank/DDBJ databases">
        <authorList>
            <person name="Yang L."/>
            <person name="Pan L."/>
        </authorList>
    </citation>
    <scope>NUCLEOTIDE SEQUENCE</scope>
    <source>
        <strain evidence="13">FCG-7</strain>
    </source>
</reference>
<keyword evidence="3" id="KW-0813">Transport</keyword>
<dbReference type="GO" id="GO:0046930">
    <property type="term" value="C:pore complex"/>
    <property type="evidence" value="ECO:0007669"/>
    <property type="project" value="UniProtKB-KW"/>
</dbReference>
<dbReference type="InterPro" id="IPR001702">
    <property type="entry name" value="Porin_Gram-ve"/>
</dbReference>
<dbReference type="InterPro" id="IPR033900">
    <property type="entry name" value="Gram_neg_porin_domain"/>
</dbReference>
<keyword evidence="6 11" id="KW-0732">Signal</keyword>
<evidence type="ECO:0000259" key="12">
    <source>
        <dbReference type="Pfam" id="PF13609"/>
    </source>
</evidence>